<comment type="similarity">
    <text evidence="8">Belongs to the CN hydrolase family. Apolipoprotein N-acyltransferase subfamily.</text>
</comment>
<evidence type="ECO:0000256" key="4">
    <source>
        <dbReference type="ARBA" id="ARBA00022692"/>
    </source>
</evidence>
<dbReference type="EC" id="2.3.1.269" evidence="8"/>
<dbReference type="InterPro" id="IPR003010">
    <property type="entry name" value="C-N_Hydrolase"/>
</dbReference>
<evidence type="ECO:0000313" key="11">
    <source>
        <dbReference type="Proteomes" id="UP001426770"/>
    </source>
</evidence>
<dbReference type="InterPro" id="IPR004563">
    <property type="entry name" value="Apolipo_AcylTrfase"/>
</dbReference>
<feature type="transmembrane region" description="Helical" evidence="8">
    <location>
        <begin position="198"/>
        <end position="217"/>
    </location>
</feature>
<evidence type="ECO:0000313" key="10">
    <source>
        <dbReference type="EMBL" id="GAA5518283.1"/>
    </source>
</evidence>
<dbReference type="PANTHER" id="PTHR38686:SF1">
    <property type="entry name" value="APOLIPOPROTEIN N-ACYLTRANSFERASE"/>
    <property type="match status" value="1"/>
</dbReference>
<feature type="transmembrane region" description="Helical" evidence="8">
    <location>
        <begin position="40"/>
        <end position="57"/>
    </location>
</feature>
<dbReference type="Pfam" id="PF20154">
    <property type="entry name" value="LNT_N"/>
    <property type="match status" value="1"/>
</dbReference>
<feature type="transmembrane region" description="Helical" evidence="8">
    <location>
        <begin position="125"/>
        <end position="147"/>
    </location>
</feature>
<comment type="pathway">
    <text evidence="8">Protein modification; lipoprotein biosynthesis (N-acyl transfer).</text>
</comment>
<dbReference type="HAMAP" id="MF_01148">
    <property type="entry name" value="Lnt"/>
    <property type="match status" value="1"/>
</dbReference>
<dbReference type="InterPro" id="IPR045378">
    <property type="entry name" value="LNT_N"/>
</dbReference>
<dbReference type="Pfam" id="PF00795">
    <property type="entry name" value="CN_hydrolase"/>
    <property type="match status" value="1"/>
</dbReference>
<reference evidence="10 11" key="1">
    <citation type="submission" date="2024-02" db="EMBL/GenBank/DDBJ databases">
        <title>Lysinimicrobium sediminis NBRC 112286.</title>
        <authorList>
            <person name="Ichikawa N."/>
            <person name="Katano-Makiyama Y."/>
            <person name="Hidaka K."/>
        </authorList>
    </citation>
    <scope>NUCLEOTIDE SEQUENCE [LARGE SCALE GENOMIC DNA]</scope>
    <source>
        <strain evidence="10 11">NBRC 112286</strain>
    </source>
</reference>
<keyword evidence="6 8" id="KW-0472">Membrane</keyword>
<protein>
    <recommendedName>
        <fullName evidence="8">Apolipoprotein N-acyltransferase</fullName>
        <shortName evidence="8">ALP N-acyltransferase</shortName>
        <ecNumber evidence="8">2.3.1.269</ecNumber>
    </recommendedName>
</protein>
<evidence type="ECO:0000256" key="6">
    <source>
        <dbReference type="ARBA" id="ARBA00023136"/>
    </source>
</evidence>
<evidence type="ECO:0000256" key="8">
    <source>
        <dbReference type="HAMAP-Rule" id="MF_01148"/>
    </source>
</evidence>
<accession>A0ABP9WGC6</accession>
<dbReference type="PROSITE" id="PS50263">
    <property type="entry name" value="CN_HYDROLASE"/>
    <property type="match status" value="1"/>
</dbReference>
<proteinExistence type="inferred from homology"/>
<evidence type="ECO:0000256" key="5">
    <source>
        <dbReference type="ARBA" id="ARBA00022989"/>
    </source>
</evidence>
<dbReference type="InterPro" id="IPR036526">
    <property type="entry name" value="C-N_Hydrolase_sf"/>
</dbReference>
<dbReference type="SUPFAM" id="SSF56317">
    <property type="entry name" value="Carbon-nitrogen hydrolase"/>
    <property type="match status" value="1"/>
</dbReference>
<dbReference type="CDD" id="cd07571">
    <property type="entry name" value="ALP_N-acyl_transferase"/>
    <property type="match status" value="1"/>
</dbReference>
<evidence type="ECO:0000256" key="7">
    <source>
        <dbReference type="ARBA" id="ARBA00023315"/>
    </source>
</evidence>
<comment type="catalytic activity">
    <reaction evidence="8">
        <text>N-terminal S-1,2-diacyl-sn-glyceryl-L-cysteinyl-[lipoprotein] + a glycerophospholipid = N-acyl-S-1,2-diacyl-sn-glyceryl-L-cysteinyl-[lipoprotein] + a 2-acyl-sn-glycero-3-phospholipid + H(+)</text>
        <dbReference type="Rhea" id="RHEA:48228"/>
        <dbReference type="Rhea" id="RHEA-COMP:14681"/>
        <dbReference type="Rhea" id="RHEA-COMP:14684"/>
        <dbReference type="ChEBI" id="CHEBI:15378"/>
        <dbReference type="ChEBI" id="CHEBI:136912"/>
        <dbReference type="ChEBI" id="CHEBI:140656"/>
        <dbReference type="ChEBI" id="CHEBI:140657"/>
        <dbReference type="ChEBI" id="CHEBI:140660"/>
        <dbReference type="EC" id="2.3.1.269"/>
    </reaction>
</comment>
<sequence>MNARRRNGGASLPGLMPPGLVLVGAGVGGWATSLAFPDRGWWPLAYAGMACLLLAMRGASLVRAAGIGLVWGLAFFLPLVHWAVQATGSALPWVALSVFQALYVAGFGALWTYARRAVWLTGRPLAQAVTAAVLWVAIEQVRGSWPFGGFPWGFLAFSQTEAPLLRLAPYGGEVLVSAFVAVTGALIALALQYLRRTAVIAATRALLAAVLLAGAPGRLPLTAGPENGSLLVGAVQGNVPQQGADWAEQARDVTANHAQGTERLAATAGRRKLDLVVWPESAADIDPRTDLAQASTVDRAAAAVGAPLLLGTQRFPDGQDIRYNEIISWTAGAGSGDAYAKQHPVPFGEYVPFRAFFRQLTPLVDRVATDMAAGGDPAVMDVWIDALGRDVRLATGICFEVAYADLIREGVLDGAELIVIPTNNASFGRTPESTQQLAMSRFRAVEHGRSTVQVSTVGVSAMIMPDGAVVARTGLFTDEELIASLPLRSTLTPAARLGTTPQTAVYVLAAAAVVSGALVGSRRPGRDRSRRPFPRRLRAAEAQAPRLGVRAQRVRALRVPGRVWVTRVWPSWLEGRLIVGFLALMAVAAYTGIRLGQDIVEKTTTAVSATSDAEVL</sequence>
<feature type="transmembrane region" description="Helical" evidence="8">
    <location>
        <begin position="12"/>
        <end position="34"/>
    </location>
</feature>
<comment type="subcellular location">
    <subcellularLocation>
        <location evidence="1 8">Cell membrane</location>
        <topology evidence="1 8">Multi-pass membrane protein</topology>
    </subcellularLocation>
</comment>
<evidence type="ECO:0000256" key="3">
    <source>
        <dbReference type="ARBA" id="ARBA00022679"/>
    </source>
</evidence>
<dbReference type="EMBL" id="BAABRR010000003">
    <property type="protein sequence ID" value="GAA5518283.1"/>
    <property type="molecule type" value="Genomic_DNA"/>
</dbReference>
<comment type="function">
    <text evidence="8">Catalyzes the phospholipid dependent N-acylation of the N-terminal cysteine of apolipoprotein, the last step in lipoprotein maturation.</text>
</comment>
<comment type="caution">
    <text evidence="10">The sequence shown here is derived from an EMBL/GenBank/DDBJ whole genome shotgun (WGS) entry which is preliminary data.</text>
</comment>
<keyword evidence="5 8" id="KW-1133">Transmembrane helix</keyword>
<keyword evidence="7 8" id="KW-0012">Acyltransferase</keyword>
<name>A0ABP9WGC6_9MICO</name>
<dbReference type="PANTHER" id="PTHR38686">
    <property type="entry name" value="APOLIPOPROTEIN N-ACYLTRANSFERASE"/>
    <property type="match status" value="1"/>
</dbReference>
<evidence type="ECO:0000256" key="1">
    <source>
        <dbReference type="ARBA" id="ARBA00004651"/>
    </source>
</evidence>
<keyword evidence="11" id="KW-1185">Reference proteome</keyword>
<feature type="transmembrane region" description="Helical" evidence="8">
    <location>
        <begin position="167"/>
        <end position="191"/>
    </location>
</feature>
<keyword evidence="4 8" id="KW-0812">Transmembrane</keyword>
<evidence type="ECO:0000259" key="9">
    <source>
        <dbReference type="PROSITE" id="PS50263"/>
    </source>
</evidence>
<evidence type="ECO:0000256" key="2">
    <source>
        <dbReference type="ARBA" id="ARBA00022475"/>
    </source>
</evidence>
<organism evidence="10 11">
    <name type="scientific">Demequina sediminis</name>
    <dbReference type="NCBI Taxonomy" id="1930058"/>
    <lineage>
        <taxon>Bacteria</taxon>
        <taxon>Bacillati</taxon>
        <taxon>Actinomycetota</taxon>
        <taxon>Actinomycetes</taxon>
        <taxon>Micrococcales</taxon>
        <taxon>Demequinaceae</taxon>
        <taxon>Demequina</taxon>
    </lineage>
</organism>
<dbReference type="RefSeq" id="WP_286214765.1">
    <property type="nucleotide sequence ID" value="NZ_AP027736.1"/>
</dbReference>
<feature type="transmembrane region" description="Helical" evidence="8">
    <location>
        <begin position="90"/>
        <end position="113"/>
    </location>
</feature>
<dbReference type="Gene3D" id="3.60.110.10">
    <property type="entry name" value="Carbon-nitrogen hydrolase"/>
    <property type="match status" value="1"/>
</dbReference>
<gene>
    <name evidence="10" type="primary">lnt_2</name>
    <name evidence="8" type="synonym">lnt</name>
    <name evidence="10" type="ORF">Lsed01_00705</name>
</gene>
<keyword evidence="2 8" id="KW-1003">Cell membrane</keyword>
<dbReference type="NCBIfam" id="TIGR00546">
    <property type="entry name" value="lnt"/>
    <property type="match status" value="1"/>
</dbReference>
<dbReference type="Proteomes" id="UP001426770">
    <property type="component" value="Unassembled WGS sequence"/>
</dbReference>
<keyword evidence="3 8" id="KW-0808">Transferase</keyword>
<feature type="domain" description="CN hydrolase" evidence="9">
    <location>
        <begin position="235"/>
        <end position="487"/>
    </location>
</feature>
<feature type="transmembrane region" description="Helical" evidence="8">
    <location>
        <begin position="64"/>
        <end position="84"/>
    </location>
</feature>